<feature type="region of interest" description="Disordered" evidence="1">
    <location>
        <begin position="1"/>
        <end position="23"/>
    </location>
</feature>
<accession>A0A4Z2H1E4</accession>
<sequence>MENVGLMRRGTPERRNCEMSPAKHARYGGRRRGVLIHRERVYSGEGCVVVVMLRGDRGANIVFFFFFFRKGISGTADVAELFNLFPSLSPPAPR</sequence>
<protein>
    <submittedName>
        <fullName evidence="2">Uncharacterized protein</fullName>
    </submittedName>
</protein>
<dbReference type="EMBL" id="SRLO01000352">
    <property type="protein sequence ID" value="TNN59589.1"/>
    <property type="molecule type" value="Genomic_DNA"/>
</dbReference>
<evidence type="ECO:0000256" key="1">
    <source>
        <dbReference type="SAM" id="MobiDB-lite"/>
    </source>
</evidence>
<proteinExistence type="predicted"/>
<dbReference type="Proteomes" id="UP000314294">
    <property type="component" value="Unassembled WGS sequence"/>
</dbReference>
<comment type="caution">
    <text evidence="2">The sequence shown here is derived from an EMBL/GenBank/DDBJ whole genome shotgun (WGS) entry which is preliminary data.</text>
</comment>
<reference evidence="2 3" key="1">
    <citation type="submission" date="2019-03" db="EMBL/GenBank/DDBJ databases">
        <title>First draft genome of Liparis tanakae, snailfish: a comprehensive survey of snailfish specific genes.</title>
        <authorList>
            <person name="Kim W."/>
            <person name="Song I."/>
            <person name="Jeong J.-H."/>
            <person name="Kim D."/>
            <person name="Kim S."/>
            <person name="Ryu S."/>
            <person name="Song J.Y."/>
            <person name="Lee S.K."/>
        </authorList>
    </citation>
    <scope>NUCLEOTIDE SEQUENCE [LARGE SCALE GENOMIC DNA]</scope>
    <source>
        <tissue evidence="2">Muscle</tissue>
    </source>
</reference>
<keyword evidence="3" id="KW-1185">Reference proteome</keyword>
<name>A0A4Z2H1E4_9TELE</name>
<organism evidence="2 3">
    <name type="scientific">Liparis tanakae</name>
    <name type="common">Tanaka's snailfish</name>
    <dbReference type="NCBI Taxonomy" id="230148"/>
    <lineage>
        <taxon>Eukaryota</taxon>
        <taxon>Metazoa</taxon>
        <taxon>Chordata</taxon>
        <taxon>Craniata</taxon>
        <taxon>Vertebrata</taxon>
        <taxon>Euteleostomi</taxon>
        <taxon>Actinopterygii</taxon>
        <taxon>Neopterygii</taxon>
        <taxon>Teleostei</taxon>
        <taxon>Neoteleostei</taxon>
        <taxon>Acanthomorphata</taxon>
        <taxon>Eupercaria</taxon>
        <taxon>Perciformes</taxon>
        <taxon>Cottioidei</taxon>
        <taxon>Cottales</taxon>
        <taxon>Liparidae</taxon>
        <taxon>Liparis</taxon>
    </lineage>
</organism>
<evidence type="ECO:0000313" key="2">
    <source>
        <dbReference type="EMBL" id="TNN59589.1"/>
    </source>
</evidence>
<dbReference type="AlphaFoldDB" id="A0A4Z2H1E4"/>
<gene>
    <name evidence="2" type="ORF">EYF80_030161</name>
</gene>
<evidence type="ECO:0000313" key="3">
    <source>
        <dbReference type="Proteomes" id="UP000314294"/>
    </source>
</evidence>